<dbReference type="InParanoid" id="A0A2J7PW78"/>
<name>A0A2J7PW78_9NEOP</name>
<evidence type="ECO:0000313" key="3">
    <source>
        <dbReference type="Proteomes" id="UP000235965"/>
    </source>
</evidence>
<accession>A0A2J7PW78</accession>
<protein>
    <submittedName>
        <fullName evidence="2">Uncharacterized protein</fullName>
    </submittedName>
</protein>
<gene>
    <name evidence="2" type="ORF">B7P43_G04869</name>
</gene>
<dbReference type="Proteomes" id="UP000235965">
    <property type="component" value="Unassembled WGS sequence"/>
</dbReference>
<keyword evidence="3" id="KW-1185">Reference proteome</keyword>
<comment type="caution">
    <text evidence="2">The sequence shown here is derived from an EMBL/GenBank/DDBJ whole genome shotgun (WGS) entry which is preliminary data.</text>
</comment>
<evidence type="ECO:0000256" key="1">
    <source>
        <dbReference type="SAM" id="MobiDB-lite"/>
    </source>
</evidence>
<feature type="region of interest" description="Disordered" evidence="1">
    <location>
        <begin position="31"/>
        <end position="50"/>
    </location>
</feature>
<evidence type="ECO:0000313" key="2">
    <source>
        <dbReference type="EMBL" id="PNF20588.1"/>
    </source>
</evidence>
<sequence>MAWRKTSTTNESISPVRNLVSLLTEQSIMDDEVTPVGTRRSETEIDQQVS</sequence>
<proteinExistence type="predicted"/>
<dbReference type="EMBL" id="NEVH01020937">
    <property type="protein sequence ID" value="PNF20588.1"/>
    <property type="molecule type" value="Genomic_DNA"/>
</dbReference>
<reference evidence="2 3" key="1">
    <citation type="submission" date="2017-12" db="EMBL/GenBank/DDBJ databases">
        <title>Hemimetabolous genomes reveal molecular basis of termite eusociality.</title>
        <authorList>
            <person name="Harrison M.C."/>
            <person name="Jongepier E."/>
            <person name="Robertson H.M."/>
            <person name="Arning N."/>
            <person name="Bitard-Feildel T."/>
            <person name="Chao H."/>
            <person name="Childers C.P."/>
            <person name="Dinh H."/>
            <person name="Doddapaneni H."/>
            <person name="Dugan S."/>
            <person name="Gowin J."/>
            <person name="Greiner C."/>
            <person name="Han Y."/>
            <person name="Hu H."/>
            <person name="Hughes D.S.T."/>
            <person name="Huylmans A.-K."/>
            <person name="Kemena C."/>
            <person name="Kremer L.P.M."/>
            <person name="Lee S.L."/>
            <person name="Lopez-Ezquerra A."/>
            <person name="Mallet L."/>
            <person name="Monroy-Kuhn J.M."/>
            <person name="Moser A."/>
            <person name="Murali S.C."/>
            <person name="Muzny D.M."/>
            <person name="Otani S."/>
            <person name="Piulachs M.-D."/>
            <person name="Poelchau M."/>
            <person name="Qu J."/>
            <person name="Schaub F."/>
            <person name="Wada-Katsumata A."/>
            <person name="Worley K.C."/>
            <person name="Xie Q."/>
            <person name="Ylla G."/>
            <person name="Poulsen M."/>
            <person name="Gibbs R.A."/>
            <person name="Schal C."/>
            <person name="Richards S."/>
            <person name="Belles X."/>
            <person name="Korb J."/>
            <person name="Bornberg-Bauer E."/>
        </authorList>
    </citation>
    <scope>NUCLEOTIDE SEQUENCE [LARGE SCALE GENOMIC DNA]</scope>
    <source>
        <tissue evidence="2">Whole body</tissue>
    </source>
</reference>
<organism evidence="2 3">
    <name type="scientific">Cryptotermes secundus</name>
    <dbReference type="NCBI Taxonomy" id="105785"/>
    <lineage>
        <taxon>Eukaryota</taxon>
        <taxon>Metazoa</taxon>
        <taxon>Ecdysozoa</taxon>
        <taxon>Arthropoda</taxon>
        <taxon>Hexapoda</taxon>
        <taxon>Insecta</taxon>
        <taxon>Pterygota</taxon>
        <taxon>Neoptera</taxon>
        <taxon>Polyneoptera</taxon>
        <taxon>Dictyoptera</taxon>
        <taxon>Blattodea</taxon>
        <taxon>Blattoidea</taxon>
        <taxon>Termitoidae</taxon>
        <taxon>Kalotermitidae</taxon>
        <taxon>Cryptotermitinae</taxon>
        <taxon>Cryptotermes</taxon>
    </lineage>
</organism>
<dbReference type="AlphaFoldDB" id="A0A2J7PW78"/>